<accession>A0A6J6G5R0</accession>
<dbReference type="AlphaFoldDB" id="A0A6J6G5R0"/>
<dbReference type="EMBL" id="CAEZUK010000035">
    <property type="protein sequence ID" value="CAB4594484.1"/>
    <property type="molecule type" value="Genomic_DNA"/>
</dbReference>
<evidence type="ECO:0000313" key="1">
    <source>
        <dbReference type="EMBL" id="CAB4594484.1"/>
    </source>
</evidence>
<name>A0A6J6G5R0_9ZZZZ</name>
<proteinExistence type="predicted"/>
<gene>
    <name evidence="1" type="ORF">UFOPK1820_00333</name>
</gene>
<sequence>MFLLNDAMPMVSWSVLDHQRVPKLAYTTLAEACRQVIITADRLPIAMHPGEEIRIAIHAVSDLRENLKDAVVCATLEVAGVPQVWRWEGDIPGDDCSLVGHITLTASFAEGPLVLDLTLECGEVVATNRYYSNVVART</sequence>
<reference evidence="1" key="1">
    <citation type="submission" date="2020-05" db="EMBL/GenBank/DDBJ databases">
        <authorList>
            <person name="Chiriac C."/>
            <person name="Salcher M."/>
            <person name="Ghai R."/>
            <person name="Kavagutti S V."/>
        </authorList>
    </citation>
    <scope>NUCLEOTIDE SEQUENCE</scope>
</reference>
<protein>
    <submittedName>
        <fullName evidence="1">Unannotated protein</fullName>
    </submittedName>
</protein>
<organism evidence="1">
    <name type="scientific">freshwater metagenome</name>
    <dbReference type="NCBI Taxonomy" id="449393"/>
    <lineage>
        <taxon>unclassified sequences</taxon>
        <taxon>metagenomes</taxon>
        <taxon>ecological metagenomes</taxon>
    </lineage>
</organism>